<evidence type="ECO:0000313" key="3">
    <source>
        <dbReference type="Proteomes" id="UP000225740"/>
    </source>
</evidence>
<feature type="region of interest" description="Disordered" evidence="1">
    <location>
        <begin position="150"/>
        <end position="176"/>
    </location>
</feature>
<evidence type="ECO:0000313" key="2">
    <source>
        <dbReference type="EMBL" id="PHQ34589.1"/>
    </source>
</evidence>
<feature type="compositionally biased region" description="Polar residues" evidence="1">
    <location>
        <begin position="8"/>
        <end position="23"/>
    </location>
</feature>
<dbReference type="RefSeq" id="WP_099261337.1">
    <property type="nucleotide sequence ID" value="NZ_NIZW01000010.1"/>
</dbReference>
<protein>
    <submittedName>
        <fullName evidence="2">Uncharacterized protein</fullName>
    </submittedName>
</protein>
<name>A0A2G1W7H2_9BACT</name>
<dbReference type="EMBL" id="NIZW01000010">
    <property type="protein sequence ID" value="PHQ34589.1"/>
    <property type="molecule type" value="Genomic_DNA"/>
</dbReference>
<comment type="caution">
    <text evidence="2">The sequence shown here is derived from an EMBL/GenBank/DDBJ whole genome shotgun (WGS) entry which is preliminary data.</text>
</comment>
<accession>A0A2G1W7H2</accession>
<reference evidence="2 3" key="1">
    <citation type="submission" date="2017-06" db="EMBL/GenBank/DDBJ databases">
        <title>Description of Rhodopirellula bahusiensis sp. nov.</title>
        <authorList>
            <person name="Kizina J."/>
            <person name="Harder J."/>
        </authorList>
    </citation>
    <scope>NUCLEOTIDE SEQUENCE [LARGE SCALE GENOMIC DNA]</scope>
    <source>
        <strain evidence="2 3">SWK21</strain>
    </source>
</reference>
<dbReference type="AlphaFoldDB" id="A0A2G1W7H2"/>
<gene>
    <name evidence="2" type="ORF">CEE69_14335</name>
</gene>
<feature type="region of interest" description="Disordered" evidence="1">
    <location>
        <begin position="1"/>
        <end position="23"/>
    </location>
</feature>
<organism evidence="2 3">
    <name type="scientific">Rhodopirellula bahusiensis</name>
    <dbReference type="NCBI Taxonomy" id="2014065"/>
    <lineage>
        <taxon>Bacteria</taxon>
        <taxon>Pseudomonadati</taxon>
        <taxon>Planctomycetota</taxon>
        <taxon>Planctomycetia</taxon>
        <taxon>Pirellulales</taxon>
        <taxon>Pirellulaceae</taxon>
        <taxon>Rhodopirellula</taxon>
    </lineage>
</organism>
<evidence type="ECO:0000256" key="1">
    <source>
        <dbReference type="SAM" id="MobiDB-lite"/>
    </source>
</evidence>
<keyword evidence="3" id="KW-1185">Reference proteome</keyword>
<sequence>MALATKTYHGQTQHAPTTPKPTLSSRFAKLIGKVGESQATEDAQRIDSLDGLIDALADAEVNPEAKQPTASNVRSVCDAVGYSMEQLEADVARKVEFLKSREVLAGESEANQAIADINEAIKQHEADFQSMIADMRSKGDQLQAELREAEDRRRTIQKHRSIASAAAGGPSQREREIRDQIRKLVRQEADVRVQAGRNTLPDRYIGASIEDGKTFKELAQVTSQIEALEGKGTHDGSREVFALRKLYPKRTELQRDLANEKRLYALGARVAEVRLRITELSNERDQLAAERLKQLTNV</sequence>
<dbReference type="Proteomes" id="UP000225740">
    <property type="component" value="Unassembled WGS sequence"/>
</dbReference>
<dbReference type="GeneID" id="90609272"/>
<proteinExistence type="predicted"/>